<name>A0A1F4T8X8_UNCSA</name>
<dbReference type="GO" id="GO:0005737">
    <property type="term" value="C:cytoplasm"/>
    <property type="evidence" value="ECO:0007669"/>
    <property type="project" value="TreeGrafter"/>
</dbReference>
<dbReference type="Gene3D" id="2.30.40.10">
    <property type="entry name" value="Urease, subunit C, domain 1"/>
    <property type="match status" value="1"/>
</dbReference>
<keyword evidence="6" id="KW-0862">Zinc</keyword>
<dbReference type="GO" id="GO:0004038">
    <property type="term" value="F:allantoinase activity"/>
    <property type="evidence" value="ECO:0007669"/>
    <property type="project" value="TreeGrafter"/>
</dbReference>
<evidence type="ECO:0000256" key="5">
    <source>
        <dbReference type="ARBA" id="ARBA00022975"/>
    </source>
</evidence>
<dbReference type="HAMAP" id="MF_00220_B">
    <property type="entry name" value="PyrC_classI_B"/>
    <property type="match status" value="1"/>
</dbReference>
<dbReference type="PANTHER" id="PTHR43668:SF2">
    <property type="entry name" value="ALLANTOINASE"/>
    <property type="match status" value="1"/>
</dbReference>
<feature type="binding site" evidence="6">
    <location>
        <position position="308"/>
    </location>
    <ligand>
        <name>substrate</name>
    </ligand>
</feature>
<evidence type="ECO:0000256" key="3">
    <source>
        <dbReference type="ARBA" id="ARBA00022723"/>
    </source>
</evidence>
<comment type="function">
    <text evidence="1 6">Catalyzes the reversible cyclization of carbamoyl aspartate to dihydroorotate.</text>
</comment>
<keyword evidence="4 6" id="KW-0378">Hydrolase</keyword>
<evidence type="ECO:0000256" key="6">
    <source>
        <dbReference type="HAMAP-Rule" id="MF_00220"/>
    </source>
</evidence>
<feature type="binding site" evidence="6">
    <location>
        <position position="231"/>
    </location>
    <ligand>
        <name>Zn(2+)</name>
        <dbReference type="ChEBI" id="CHEBI:29105"/>
        <label>2</label>
    </ligand>
</feature>
<accession>A0A1F4T8X8</accession>
<evidence type="ECO:0000259" key="7">
    <source>
        <dbReference type="Pfam" id="PF01979"/>
    </source>
</evidence>
<feature type="binding site" evidence="6">
    <location>
        <position position="62"/>
    </location>
    <ligand>
        <name>Zn(2+)</name>
        <dbReference type="ChEBI" id="CHEBI:29105"/>
        <label>1</label>
    </ligand>
</feature>
<comment type="similarity">
    <text evidence="2 6">Belongs to the metallo-dependent hydrolases superfamily. DHOase family. Class I DHOase subfamily.</text>
</comment>
<feature type="binding site" evidence="6">
    <location>
        <position position="60"/>
    </location>
    <ligand>
        <name>Zn(2+)</name>
        <dbReference type="ChEBI" id="CHEBI:29105"/>
        <label>1</label>
    </ligand>
</feature>
<dbReference type="NCBIfam" id="TIGR00857">
    <property type="entry name" value="pyrC_multi"/>
    <property type="match status" value="1"/>
</dbReference>
<feature type="binding site" evidence="6">
    <location>
        <begin position="62"/>
        <end position="64"/>
    </location>
    <ligand>
        <name>substrate</name>
    </ligand>
</feature>
<dbReference type="InterPro" id="IPR032466">
    <property type="entry name" value="Metal_Hydrolase"/>
</dbReference>
<dbReference type="PROSITE" id="PS00483">
    <property type="entry name" value="DIHYDROOROTASE_2"/>
    <property type="match status" value="1"/>
</dbReference>
<dbReference type="EMBL" id="MEUG01000001">
    <property type="protein sequence ID" value="OGC28493.1"/>
    <property type="molecule type" value="Genomic_DNA"/>
</dbReference>
<dbReference type="InterPro" id="IPR004722">
    <property type="entry name" value="DHOase"/>
</dbReference>
<organism evidence="8 9">
    <name type="scientific">candidate division WOR-1 bacterium RIFOXYC12_FULL_54_18</name>
    <dbReference type="NCBI Taxonomy" id="1802584"/>
    <lineage>
        <taxon>Bacteria</taxon>
        <taxon>Bacillati</taxon>
        <taxon>Saganbacteria</taxon>
    </lineage>
</organism>
<dbReference type="GO" id="GO:0008270">
    <property type="term" value="F:zinc ion binding"/>
    <property type="evidence" value="ECO:0007669"/>
    <property type="project" value="UniProtKB-UniRule"/>
</dbReference>
<dbReference type="GO" id="GO:0004151">
    <property type="term" value="F:dihydroorotase activity"/>
    <property type="evidence" value="ECO:0007669"/>
    <property type="project" value="UniProtKB-UniRule"/>
</dbReference>
<proteinExistence type="inferred from homology"/>
<comment type="catalytic activity">
    <reaction evidence="6">
        <text>(S)-dihydroorotate + H2O = N-carbamoyl-L-aspartate + H(+)</text>
        <dbReference type="Rhea" id="RHEA:24296"/>
        <dbReference type="ChEBI" id="CHEBI:15377"/>
        <dbReference type="ChEBI" id="CHEBI:15378"/>
        <dbReference type="ChEBI" id="CHEBI:30864"/>
        <dbReference type="ChEBI" id="CHEBI:32814"/>
        <dbReference type="EC" id="3.5.2.3"/>
    </reaction>
</comment>
<comment type="caution">
    <text evidence="8">The sequence shown here is derived from an EMBL/GenBank/DDBJ whole genome shotgun (WGS) entry which is preliminary data.</text>
</comment>
<dbReference type="EC" id="3.5.2.3" evidence="6"/>
<feature type="binding site" evidence="6">
    <location>
        <position position="94"/>
    </location>
    <ligand>
        <name>substrate</name>
    </ligand>
</feature>
<comment type="cofactor">
    <cofactor evidence="6">
        <name>Zn(2+)</name>
        <dbReference type="ChEBI" id="CHEBI:29105"/>
    </cofactor>
    <text evidence="6">Binds 2 Zn(2+) ions per subunit.</text>
</comment>
<feature type="binding site" evidence="6">
    <location>
        <position position="152"/>
    </location>
    <ligand>
        <name>Zn(2+)</name>
        <dbReference type="ChEBI" id="CHEBI:29105"/>
        <label>2</label>
    </ligand>
</feature>
<dbReference type="Pfam" id="PF01979">
    <property type="entry name" value="Amidohydro_1"/>
    <property type="match status" value="1"/>
</dbReference>
<dbReference type="GO" id="GO:0006145">
    <property type="term" value="P:purine nucleobase catabolic process"/>
    <property type="evidence" value="ECO:0007669"/>
    <property type="project" value="TreeGrafter"/>
</dbReference>
<feature type="active site" evidence="6">
    <location>
        <position position="304"/>
    </location>
</feature>
<dbReference type="SUPFAM" id="SSF51338">
    <property type="entry name" value="Composite domain of metallo-dependent hydrolases"/>
    <property type="match status" value="1"/>
</dbReference>
<keyword evidence="3 6" id="KW-0479">Metal-binding</keyword>
<feature type="binding site" evidence="6">
    <location>
        <position position="304"/>
    </location>
    <ligand>
        <name>Zn(2+)</name>
        <dbReference type="ChEBI" id="CHEBI:29105"/>
        <label>1</label>
    </ligand>
</feature>
<dbReference type="InterPro" id="IPR002195">
    <property type="entry name" value="Dihydroorotase_CS"/>
</dbReference>
<gene>
    <name evidence="6" type="primary">pyrC</name>
    <name evidence="8" type="ORF">A3K49_05955</name>
</gene>
<dbReference type="PANTHER" id="PTHR43668">
    <property type="entry name" value="ALLANTOINASE"/>
    <property type="match status" value="1"/>
</dbReference>
<dbReference type="SUPFAM" id="SSF51556">
    <property type="entry name" value="Metallo-dependent hydrolases"/>
    <property type="match status" value="1"/>
</dbReference>
<keyword evidence="5 6" id="KW-0665">Pyrimidine biosynthesis</keyword>
<feature type="binding site" evidence="6">
    <location>
        <position position="152"/>
    </location>
    <ligand>
        <name>Zn(2+)</name>
        <dbReference type="ChEBI" id="CHEBI:29105"/>
        <label>1</label>
    </ligand>
</feature>
<comment type="caution">
    <text evidence="6">Lacks conserved residue(s) required for the propagation of feature annotation.</text>
</comment>
<feature type="binding site" evidence="6">
    <location>
        <position position="277"/>
    </location>
    <ligand>
        <name>substrate</name>
    </ligand>
</feature>
<dbReference type="InterPro" id="IPR011059">
    <property type="entry name" value="Metal-dep_hydrolase_composite"/>
</dbReference>
<dbReference type="UniPathway" id="UPA00070">
    <property type="reaction ID" value="UER00117"/>
</dbReference>
<dbReference type="Proteomes" id="UP000178602">
    <property type="component" value="Unassembled WGS sequence"/>
</dbReference>
<dbReference type="InterPro" id="IPR006680">
    <property type="entry name" value="Amidohydro-rel"/>
</dbReference>
<feature type="domain" description="Amidohydrolase-related" evidence="7">
    <location>
        <begin position="51"/>
        <end position="420"/>
    </location>
</feature>
<comment type="pathway">
    <text evidence="6">Pyrimidine metabolism; UMP biosynthesis via de novo pathway; (S)-dihydroorotate from bicarbonate: step 3/3.</text>
</comment>
<evidence type="ECO:0000313" key="9">
    <source>
        <dbReference type="Proteomes" id="UP000178602"/>
    </source>
</evidence>
<feature type="binding site" evidence="6">
    <location>
        <position position="179"/>
    </location>
    <ligand>
        <name>Zn(2+)</name>
        <dbReference type="ChEBI" id="CHEBI:29105"/>
        <label>2</label>
    </ligand>
</feature>
<protein>
    <recommendedName>
        <fullName evidence="6">Dihydroorotase</fullName>
        <shortName evidence="6">DHOase</shortName>
        <ecNumber evidence="6">3.5.2.3</ecNumber>
    </recommendedName>
</protein>
<dbReference type="InterPro" id="IPR050138">
    <property type="entry name" value="DHOase/Allantoinase_Hydrolase"/>
</dbReference>
<dbReference type="AlphaFoldDB" id="A0A1F4T8X8"/>
<evidence type="ECO:0000256" key="4">
    <source>
        <dbReference type="ARBA" id="ARBA00022801"/>
    </source>
</evidence>
<reference evidence="8 9" key="1">
    <citation type="journal article" date="2016" name="Nat. Commun.">
        <title>Thousands of microbial genomes shed light on interconnected biogeochemical processes in an aquifer system.</title>
        <authorList>
            <person name="Anantharaman K."/>
            <person name="Brown C.T."/>
            <person name="Hug L.A."/>
            <person name="Sharon I."/>
            <person name="Castelle C.J."/>
            <person name="Probst A.J."/>
            <person name="Thomas B.C."/>
            <person name="Singh A."/>
            <person name="Wilkins M.J."/>
            <person name="Karaoz U."/>
            <person name="Brodie E.L."/>
            <person name="Williams K.H."/>
            <person name="Hubbard S.S."/>
            <person name="Banfield J.F."/>
        </authorList>
    </citation>
    <scope>NUCLEOTIDE SEQUENCE [LARGE SCALE GENOMIC DNA]</scope>
</reference>
<dbReference type="CDD" id="cd01317">
    <property type="entry name" value="DHOase_IIa"/>
    <property type="match status" value="1"/>
</dbReference>
<dbReference type="GO" id="GO:0044205">
    <property type="term" value="P:'de novo' UMP biosynthetic process"/>
    <property type="evidence" value="ECO:0007669"/>
    <property type="project" value="UniProtKB-UniRule"/>
</dbReference>
<dbReference type="Gene3D" id="3.20.20.140">
    <property type="entry name" value="Metal-dependent hydrolases"/>
    <property type="match status" value="1"/>
</dbReference>
<evidence type="ECO:0000313" key="8">
    <source>
        <dbReference type="EMBL" id="OGC28493.1"/>
    </source>
</evidence>
<evidence type="ECO:0000256" key="1">
    <source>
        <dbReference type="ARBA" id="ARBA00002368"/>
    </source>
</evidence>
<sequence>MTKLLIKNGTVIDPAGKNGGGRDILIENGKISKIGRVQASGARVIDAKGLLVMPGLIDMHTHLRDPGQPEKETIASGSRAAALGGYTTICCMANTTPPLDDPALIAYVVGKAEKEAVVNVLPIAAVTRGLKGEEIAEMGRCVAAGAVAFSDDGQTIGRSDVMRRAIEYAKQFNKPIIAHCEDTNLSKGGAMNESRLSTEIGLPGIPALAEELIVARDLLLAKKYGRVHIAHVSSAGAVKLVRQAKKDGAPVTCETAPHYFSLTEEAVREYDANAKVNPPLRTEKDRKEIIRGLKDGTIDAIATDHAPHTIEEKKVEFSLAANGLIGLETALALALTKLLPEGLTLKEIVKLMSAAPADILGLTGKGRLAIGADADLIVVDQKAAWIVDPDKFASISRNTPFAGARLKGKVLHTIVSGRLVVKDGKLVN</sequence>
<evidence type="ECO:0000256" key="2">
    <source>
        <dbReference type="ARBA" id="ARBA00010286"/>
    </source>
</evidence>